<keyword evidence="2" id="KW-0805">Transcription regulation</keyword>
<dbReference type="FunFam" id="1.10.10.200:FF:000002">
    <property type="entry name" value="Probable transcriptional regulatory protein CLM62_37755"/>
    <property type="match status" value="1"/>
</dbReference>
<dbReference type="InterPro" id="IPR026564">
    <property type="entry name" value="Transcrip_reg_TACO1-like_dom3"/>
</dbReference>
<dbReference type="InterPro" id="IPR029072">
    <property type="entry name" value="YebC-like"/>
</dbReference>
<evidence type="ECO:0008006" key="9">
    <source>
        <dbReference type="Google" id="ProtNLM"/>
    </source>
</evidence>
<dbReference type="PANTHER" id="PTHR12532">
    <property type="entry name" value="TRANSLATIONAL ACTIVATOR OF CYTOCHROME C OXIDASE 1"/>
    <property type="match status" value="1"/>
</dbReference>
<accession>A0A2H0WL40</accession>
<comment type="similarity">
    <text evidence="1">Belongs to the TACO1 family.</text>
</comment>
<dbReference type="AlphaFoldDB" id="A0A2H0WL40"/>
<gene>
    <name evidence="7" type="ORF">COT67_02005</name>
</gene>
<organism evidence="7 8">
    <name type="scientific">Candidatus Tagabacteria bacterium CG09_land_8_20_14_0_10_41_14</name>
    <dbReference type="NCBI Taxonomy" id="1975021"/>
    <lineage>
        <taxon>Bacteria</taxon>
        <taxon>Candidatus Tagaibacteriota</taxon>
    </lineage>
</organism>
<evidence type="ECO:0000259" key="5">
    <source>
        <dbReference type="Pfam" id="PF01709"/>
    </source>
</evidence>
<evidence type="ECO:0000256" key="2">
    <source>
        <dbReference type="ARBA" id="ARBA00023015"/>
    </source>
</evidence>
<feature type="compositionally biased region" description="Basic residues" evidence="4">
    <location>
        <begin position="1"/>
        <end position="14"/>
    </location>
</feature>
<dbReference type="Gene3D" id="1.10.10.200">
    <property type="match status" value="1"/>
</dbReference>
<evidence type="ECO:0000256" key="1">
    <source>
        <dbReference type="ARBA" id="ARBA00008724"/>
    </source>
</evidence>
<evidence type="ECO:0000313" key="8">
    <source>
        <dbReference type="Proteomes" id="UP000230353"/>
    </source>
</evidence>
<dbReference type="Pfam" id="PF01709">
    <property type="entry name" value="Transcrip_reg"/>
    <property type="match status" value="1"/>
</dbReference>
<name>A0A2H0WL40_9BACT</name>
<evidence type="ECO:0000313" key="7">
    <source>
        <dbReference type="EMBL" id="PIS13386.1"/>
    </source>
</evidence>
<evidence type="ECO:0000256" key="3">
    <source>
        <dbReference type="ARBA" id="ARBA00023163"/>
    </source>
</evidence>
<dbReference type="Pfam" id="PF20772">
    <property type="entry name" value="TACO1_YebC_N"/>
    <property type="match status" value="1"/>
</dbReference>
<reference evidence="8" key="1">
    <citation type="submission" date="2017-09" db="EMBL/GenBank/DDBJ databases">
        <title>Depth-based differentiation of microbial function through sediment-hosted aquifers and enrichment of novel symbionts in the deep terrestrial subsurface.</title>
        <authorList>
            <person name="Probst A.J."/>
            <person name="Ladd B."/>
            <person name="Jarett J.K."/>
            <person name="Geller-Mcgrath D.E."/>
            <person name="Sieber C.M.K."/>
            <person name="Emerson J.B."/>
            <person name="Anantharaman K."/>
            <person name="Thomas B.C."/>
            <person name="Malmstrom R."/>
            <person name="Stieglmeier M."/>
            <person name="Klingl A."/>
            <person name="Woyke T."/>
            <person name="Ryan C.M."/>
            <person name="Banfield J.F."/>
        </authorList>
    </citation>
    <scope>NUCLEOTIDE SEQUENCE [LARGE SCALE GENOMIC DNA]</scope>
</reference>
<feature type="domain" description="TACO1/YebC-like second and third" evidence="5">
    <location>
        <begin position="81"/>
        <end position="135"/>
    </location>
</feature>
<dbReference type="InterPro" id="IPR048300">
    <property type="entry name" value="TACO1_YebC-like_2nd/3rd_dom"/>
</dbReference>
<dbReference type="SUPFAM" id="SSF75625">
    <property type="entry name" value="YebC-like"/>
    <property type="match status" value="1"/>
</dbReference>
<keyword evidence="3" id="KW-0804">Transcription</keyword>
<feature type="domain" description="TACO1/YebC-like N-terminal" evidence="6">
    <location>
        <begin position="5"/>
        <end position="72"/>
    </location>
</feature>
<dbReference type="InterPro" id="IPR017856">
    <property type="entry name" value="Integrase-like_N"/>
</dbReference>
<dbReference type="PANTHER" id="PTHR12532:SF0">
    <property type="entry name" value="TRANSLATIONAL ACTIVATOR OF CYTOCHROME C OXIDASE 1"/>
    <property type="match status" value="1"/>
</dbReference>
<dbReference type="Gene3D" id="3.30.70.980">
    <property type="match status" value="1"/>
</dbReference>
<proteinExistence type="inferred from homology"/>
<feature type="region of interest" description="Disordered" evidence="4">
    <location>
        <begin position="1"/>
        <end position="22"/>
    </location>
</feature>
<evidence type="ECO:0000256" key="4">
    <source>
        <dbReference type="SAM" id="MobiDB-lite"/>
    </source>
</evidence>
<protein>
    <recommendedName>
        <fullName evidence="9">YebC/PmpR family DNA-binding transcriptional regulator</fullName>
    </recommendedName>
</protein>
<dbReference type="InterPro" id="IPR049083">
    <property type="entry name" value="TACO1_YebC_N"/>
</dbReference>
<dbReference type="InterPro" id="IPR002876">
    <property type="entry name" value="Transcrip_reg_TACO1-like"/>
</dbReference>
<evidence type="ECO:0000259" key="6">
    <source>
        <dbReference type="Pfam" id="PF20772"/>
    </source>
</evidence>
<dbReference type="EMBL" id="PEZL01000030">
    <property type="protein sequence ID" value="PIS13386.1"/>
    <property type="molecule type" value="Genomic_DNA"/>
</dbReference>
<comment type="caution">
    <text evidence="7">The sequence shown here is derived from an EMBL/GenBank/DDBJ whole genome shotgun (WGS) entry which is preliminary data.</text>
</comment>
<sequence>MSGHSKWAKIKHQKTAGDAKKGRIFSKLSKMITLAAKKGEDQNMNPELKYAINQAKAENMPSSNIQKAIRRGGASSKEENLEEVRYEAFGPGGAAIIVEGITDSKNRTSAEIKQIFNKNDVRLAEPGAAVWAFEKNPEGQWQTKNIMPISPEDKEKLQNLINTLEEHEDINKVFTNAE</sequence>
<dbReference type="GO" id="GO:0005737">
    <property type="term" value="C:cytoplasm"/>
    <property type="evidence" value="ECO:0007669"/>
    <property type="project" value="UniProtKB-ARBA"/>
</dbReference>
<dbReference type="Proteomes" id="UP000230353">
    <property type="component" value="Unassembled WGS sequence"/>
</dbReference>